<gene>
    <name evidence="2" type="ORF">Saso_35210</name>
</gene>
<accession>A0ABQ3S177</accession>
<dbReference type="Proteomes" id="UP000649259">
    <property type="component" value="Unassembled WGS sequence"/>
</dbReference>
<evidence type="ECO:0000313" key="3">
    <source>
        <dbReference type="Proteomes" id="UP000649259"/>
    </source>
</evidence>
<sequence>MHHLAPSAILVVGLLAHTRAICLWVRDRSRQRLHCAVLRELARTGGTVREEHRSRAGSVLIWELHLPRAWTDGCGPARSPRRIPAPRPPRRRRCGTGSATPLRGTPRPSAVRDAGTAGEAGGGR</sequence>
<organism evidence="2 3">
    <name type="scientific">Streptomyces asoensis</name>
    <dbReference type="NCBI Taxonomy" id="249586"/>
    <lineage>
        <taxon>Bacteria</taxon>
        <taxon>Bacillati</taxon>
        <taxon>Actinomycetota</taxon>
        <taxon>Actinomycetes</taxon>
        <taxon>Kitasatosporales</taxon>
        <taxon>Streptomycetaceae</taxon>
        <taxon>Streptomyces</taxon>
    </lineage>
</organism>
<reference evidence="3" key="1">
    <citation type="submission" date="2023-07" db="EMBL/GenBank/DDBJ databases">
        <title>Whole genome shotgun sequence of Streptomyces cacaoi subsp. asoensis NBRC 13813.</title>
        <authorList>
            <person name="Komaki H."/>
            <person name="Tamura T."/>
        </authorList>
    </citation>
    <scope>NUCLEOTIDE SEQUENCE [LARGE SCALE GENOMIC DNA]</scope>
    <source>
        <strain evidence="3">NBRC 13813</strain>
    </source>
</reference>
<name>A0ABQ3S177_9ACTN</name>
<feature type="region of interest" description="Disordered" evidence="1">
    <location>
        <begin position="75"/>
        <end position="124"/>
    </location>
</feature>
<evidence type="ECO:0000256" key="1">
    <source>
        <dbReference type="SAM" id="MobiDB-lite"/>
    </source>
</evidence>
<keyword evidence="3" id="KW-1185">Reference proteome</keyword>
<protein>
    <recommendedName>
        <fullName evidence="4">Secreted protein</fullName>
    </recommendedName>
</protein>
<dbReference type="EMBL" id="BNEB01000003">
    <property type="protein sequence ID" value="GHI61871.1"/>
    <property type="molecule type" value="Genomic_DNA"/>
</dbReference>
<evidence type="ECO:0008006" key="4">
    <source>
        <dbReference type="Google" id="ProtNLM"/>
    </source>
</evidence>
<dbReference type="GeneID" id="91471382"/>
<dbReference type="RefSeq" id="WP_189921297.1">
    <property type="nucleotide sequence ID" value="NZ_BMSI01000004.1"/>
</dbReference>
<evidence type="ECO:0000313" key="2">
    <source>
        <dbReference type="EMBL" id="GHI61871.1"/>
    </source>
</evidence>
<proteinExistence type="predicted"/>
<comment type="caution">
    <text evidence="2">The sequence shown here is derived from an EMBL/GenBank/DDBJ whole genome shotgun (WGS) entry which is preliminary data.</text>
</comment>